<gene>
    <name evidence="1" type="ORF">SAMN05421507_12654</name>
</gene>
<evidence type="ECO:0000313" key="1">
    <source>
        <dbReference type="EMBL" id="SDP95953.1"/>
    </source>
</evidence>
<sequence length="544" mass="61478">MNAVLVVVCVALLGVCLVGAWHFFVVVPSRWREPLHRALAILARDGHQRAQLEEADRLLDQATNAGPRGGDLADTRFAQAYVRAMLGTYRPEHHWSAATLVDSLATTSGQDPASAHLAMWLQHKLERHERVVELYREHEAALADRPGARLIASASHLHLAGAHWRRRETDEALHHFDRVRDLGVLTGEIPKAADNLHVLKGIHLFFDQRRAEAREAFDAARHRAHERGQSRVEASLGLLACDWETANPRKLDRWLTQIRKQRAWRDWAGEAEDTSADQDYLRQLAAVVALLRVVLLLRGWANRPELSGVPSSEERHELSERLNLMLELDEEWGDAYLVEGLLWYYFAANEGQRETGLAILERGMGLQSAKAIIVPEVLHLVEKERALGGQGDALSRFLRLVHEFLADPAVPASHRAELRSLRDQFARYADDLGEDLALPTRPASPEELRRRIEAVRKRIELIVYPRLRDLPDDAPARVRLRERLQELDVVADGFAAQAQALHQSEHELVITTGEFLLPQEEWDDHAVTAELDPNRVDTAAERGP</sequence>
<organism evidence="1 2">
    <name type="scientific">Lentzea jiangxiensis</name>
    <dbReference type="NCBI Taxonomy" id="641025"/>
    <lineage>
        <taxon>Bacteria</taxon>
        <taxon>Bacillati</taxon>
        <taxon>Actinomycetota</taxon>
        <taxon>Actinomycetes</taxon>
        <taxon>Pseudonocardiales</taxon>
        <taxon>Pseudonocardiaceae</taxon>
        <taxon>Lentzea</taxon>
    </lineage>
</organism>
<dbReference type="Gene3D" id="1.25.40.10">
    <property type="entry name" value="Tetratricopeptide repeat domain"/>
    <property type="match status" value="1"/>
</dbReference>
<dbReference type="AlphaFoldDB" id="A0A1H0WZ25"/>
<proteinExistence type="predicted"/>
<evidence type="ECO:0008006" key="3">
    <source>
        <dbReference type="Google" id="ProtNLM"/>
    </source>
</evidence>
<dbReference type="Proteomes" id="UP000199691">
    <property type="component" value="Unassembled WGS sequence"/>
</dbReference>
<dbReference type="InterPro" id="IPR011990">
    <property type="entry name" value="TPR-like_helical_dom_sf"/>
</dbReference>
<dbReference type="RefSeq" id="WP_090104631.1">
    <property type="nucleotide sequence ID" value="NZ_FNIX01000026.1"/>
</dbReference>
<protein>
    <recommendedName>
        <fullName evidence="3">Tetratricopeptide repeat-containing protein</fullName>
    </recommendedName>
</protein>
<reference evidence="2" key="1">
    <citation type="submission" date="2016-10" db="EMBL/GenBank/DDBJ databases">
        <authorList>
            <person name="Varghese N."/>
            <person name="Submissions S."/>
        </authorList>
    </citation>
    <scope>NUCLEOTIDE SEQUENCE [LARGE SCALE GENOMIC DNA]</scope>
    <source>
        <strain evidence="2">CGMCC 4.6609</strain>
    </source>
</reference>
<dbReference type="EMBL" id="FNIX01000026">
    <property type="protein sequence ID" value="SDP95953.1"/>
    <property type="molecule type" value="Genomic_DNA"/>
</dbReference>
<dbReference type="STRING" id="641025.SAMN05421507_12654"/>
<evidence type="ECO:0000313" key="2">
    <source>
        <dbReference type="Proteomes" id="UP000199691"/>
    </source>
</evidence>
<accession>A0A1H0WZ25</accession>
<name>A0A1H0WZ25_9PSEU</name>
<keyword evidence="2" id="KW-1185">Reference proteome</keyword>